<dbReference type="OrthoDB" id="8717159at2"/>
<evidence type="ECO:0000256" key="3">
    <source>
        <dbReference type="ARBA" id="ARBA00023125"/>
    </source>
</evidence>
<dbReference type="AlphaFoldDB" id="A1R1P0"/>
<dbReference type="EMBL" id="CP000474">
    <property type="protein sequence ID" value="ABM08251.1"/>
    <property type="molecule type" value="Genomic_DNA"/>
</dbReference>
<evidence type="ECO:0000256" key="4">
    <source>
        <dbReference type="ARBA" id="ARBA00023163"/>
    </source>
</evidence>
<evidence type="ECO:0000256" key="1">
    <source>
        <dbReference type="ARBA" id="ARBA00009437"/>
    </source>
</evidence>
<dbReference type="Gene3D" id="1.10.10.10">
    <property type="entry name" value="Winged helix-like DNA-binding domain superfamily/Winged helix DNA-binding domain"/>
    <property type="match status" value="1"/>
</dbReference>
<evidence type="ECO:0000313" key="7">
    <source>
        <dbReference type="Proteomes" id="UP000000637"/>
    </source>
</evidence>
<dbReference type="InterPro" id="IPR036388">
    <property type="entry name" value="WH-like_DNA-bd_sf"/>
</dbReference>
<proteinExistence type="inferred from homology"/>
<dbReference type="eggNOG" id="COG0583">
    <property type="taxonomic scope" value="Bacteria"/>
</dbReference>
<dbReference type="KEGG" id="aau:AAur_0335"/>
<dbReference type="Proteomes" id="UP000000637">
    <property type="component" value="Chromosome"/>
</dbReference>
<dbReference type="GO" id="GO:0003700">
    <property type="term" value="F:DNA-binding transcription factor activity"/>
    <property type="evidence" value="ECO:0007669"/>
    <property type="project" value="InterPro"/>
</dbReference>
<protein>
    <submittedName>
        <fullName evidence="6">Transcriptional regulator, LysR family</fullName>
    </submittedName>
</protein>
<dbReference type="RefSeq" id="WP_011773100.1">
    <property type="nucleotide sequence ID" value="NC_008711.1"/>
</dbReference>
<dbReference type="SUPFAM" id="SSF46785">
    <property type="entry name" value="Winged helix' DNA-binding domain"/>
    <property type="match status" value="1"/>
</dbReference>
<dbReference type="PANTHER" id="PTHR30118:SF15">
    <property type="entry name" value="TRANSCRIPTIONAL REGULATORY PROTEIN"/>
    <property type="match status" value="1"/>
</dbReference>
<dbReference type="SUPFAM" id="SSF53850">
    <property type="entry name" value="Periplasmic binding protein-like II"/>
    <property type="match status" value="1"/>
</dbReference>
<dbReference type="Pfam" id="PF03466">
    <property type="entry name" value="LysR_substrate"/>
    <property type="match status" value="1"/>
</dbReference>
<feature type="domain" description="HTH lysR-type" evidence="5">
    <location>
        <begin position="12"/>
        <end position="69"/>
    </location>
</feature>
<dbReference type="InterPro" id="IPR050389">
    <property type="entry name" value="LysR-type_TF"/>
</dbReference>
<comment type="similarity">
    <text evidence="1">Belongs to the LysR transcriptional regulatory family.</text>
</comment>
<keyword evidence="7" id="KW-1185">Reference proteome</keyword>
<dbReference type="Pfam" id="PF00126">
    <property type="entry name" value="HTH_1"/>
    <property type="match status" value="1"/>
</dbReference>
<keyword evidence="3" id="KW-0238">DNA-binding</keyword>
<reference evidence="6 7" key="1">
    <citation type="journal article" date="2006" name="PLoS Genet.">
        <title>Secrets of soil survival revealed by the genome sequence of Arthrobacter aurescens TC1.</title>
        <authorList>
            <person name="Mongodin E.F."/>
            <person name="Shapir N."/>
            <person name="Daugherty S.C."/>
            <person name="DeBoy R.T."/>
            <person name="Emerson J.B."/>
            <person name="Shvartzbeyn A."/>
            <person name="Radune D."/>
            <person name="Vamathevan J."/>
            <person name="Riggs F."/>
            <person name="Grinberg V."/>
            <person name="Khouri H."/>
            <person name="Wackett L.P."/>
            <person name="Nelson K.E."/>
            <person name="Sadowsky M.J."/>
        </authorList>
    </citation>
    <scope>NUCLEOTIDE SEQUENCE [LARGE SCALE GENOMIC DNA]</scope>
    <source>
        <strain evidence="6 7">TC1</strain>
    </source>
</reference>
<sequence length="314" mass="34928">MKAINETNLRKIDLNLLVVFHVLMQERHVTRAAAKLHITQGAVSAALGRLRLLFDDPLFQKSRTGMVPTAKALALAPRIGQSLKTVSDLVFQDEQFEPTTSNRTFHIAMSDDLEAVFVPKIVTEAIRSNWNVKFSFHQTNSVLWQEALDDPRMDLVMCATPPQVPAAYHHSVLFASSYTCLYDGQRMKLSEPLSLEDYAGSGHLRVSYDAQRGFVDEILESQGYERKAVASISHFAGAVAVLRAADLIATIPTYTAKAFSDAAGLTMSQPPVPMPRFTISLIWEVPKETQPEHVWLRKMMQACANPDGWPSVFG</sequence>
<organism evidence="6 7">
    <name type="scientific">Paenarthrobacter aurescens (strain TC1)</name>
    <dbReference type="NCBI Taxonomy" id="290340"/>
    <lineage>
        <taxon>Bacteria</taxon>
        <taxon>Bacillati</taxon>
        <taxon>Actinomycetota</taxon>
        <taxon>Actinomycetes</taxon>
        <taxon>Micrococcales</taxon>
        <taxon>Micrococcaceae</taxon>
        <taxon>Paenarthrobacter</taxon>
    </lineage>
</organism>
<accession>A1R1P0</accession>
<evidence type="ECO:0000256" key="2">
    <source>
        <dbReference type="ARBA" id="ARBA00023015"/>
    </source>
</evidence>
<dbReference type="InterPro" id="IPR036390">
    <property type="entry name" value="WH_DNA-bd_sf"/>
</dbReference>
<evidence type="ECO:0000259" key="5">
    <source>
        <dbReference type="PROSITE" id="PS50931"/>
    </source>
</evidence>
<dbReference type="PROSITE" id="PS50931">
    <property type="entry name" value="HTH_LYSR"/>
    <property type="match status" value="1"/>
</dbReference>
<keyword evidence="4" id="KW-0804">Transcription</keyword>
<name>A1R1P0_PAEAT</name>
<dbReference type="Gene3D" id="3.40.190.10">
    <property type="entry name" value="Periplasmic binding protein-like II"/>
    <property type="match status" value="2"/>
</dbReference>
<dbReference type="CDD" id="cd08464">
    <property type="entry name" value="PBP2_DntR_like_2"/>
    <property type="match status" value="1"/>
</dbReference>
<dbReference type="InterPro" id="IPR005119">
    <property type="entry name" value="LysR_subst-bd"/>
</dbReference>
<dbReference type="PANTHER" id="PTHR30118">
    <property type="entry name" value="HTH-TYPE TRANSCRIPTIONAL REGULATOR LEUO-RELATED"/>
    <property type="match status" value="1"/>
</dbReference>
<gene>
    <name evidence="6" type="ordered locus">AAur_0335</name>
</gene>
<dbReference type="HOGENOM" id="CLU_039613_39_0_11"/>
<dbReference type="PRINTS" id="PR00039">
    <property type="entry name" value="HTHLYSR"/>
</dbReference>
<dbReference type="STRING" id="290340.AAur_0335"/>
<evidence type="ECO:0000313" key="6">
    <source>
        <dbReference type="EMBL" id="ABM08251.1"/>
    </source>
</evidence>
<keyword evidence="2" id="KW-0805">Transcription regulation</keyword>
<dbReference type="InterPro" id="IPR000847">
    <property type="entry name" value="LysR_HTH_N"/>
</dbReference>
<dbReference type="GO" id="GO:0003677">
    <property type="term" value="F:DNA binding"/>
    <property type="evidence" value="ECO:0007669"/>
    <property type="project" value="UniProtKB-KW"/>
</dbReference>